<dbReference type="PANTHER" id="PTHR13318:SF260">
    <property type="entry name" value="LEUCINE-RICH REPEAT CONTAINING PROTEIN"/>
    <property type="match status" value="1"/>
</dbReference>
<dbReference type="SMART" id="SM00367">
    <property type="entry name" value="LRR_CC"/>
    <property type="match status" value="4"/>
</dbReference>
<protein>
    <recommendedName>
        <fullName evidence="2">F-box/LRR-repeat protein 15-like leucin rich repeat domain-containing protein</fullName>
    </recommendedName>
</protein>
<evidence type="ECO:0000256" key="1">
    <source>
        <dbReference type="SAM" id="MobiDB-lite"/>
    </source>
</evidence>
<proteinExistence type="predicted"/>
<dbReference type="InterPro" id="IPR036047">
    <property type="entry name" value="F-box-like_dom_sf"/>
</dbReference>
<dbReference type="PANTHER" id="PTHR13318">
    <property type="entry name" value="PARTNER OF PAIRED, ISOFORM B-RELATED"/>
    <property type="match status" value="1"/>
</dbReference>
<feature type="domain" description="F-box/LRR-repeat protein 15-like leucin rich repeat" evidence="2">
    <location>
        <begin position="171"/>
        <end position="256"/>
    </location>
</feature>
<dbReference type="InterPro" id="IPR032675">
    <property type="entry name" value="LRR_dom_sf"/>
</dbReference>
<sequence>MEDPQETNEVNPVENPIKKFVPRQAKRTLRRSDPPPPEHPPSSNLFTQFNDEVLFHIFTMLDRSSLEAVFQVNKQFFNAIHATHTGLDLTQGNAKALAVRRSLSSYTNLRTLIVPYQQAIILSQTIADTCPNLENLFFLPSSSATHTSTSLPVSQTNPIPDVKLKGIISSCKSLKSIDLSNCTKITDKSISNIAFDALNLQNISLRGCDLITNKSVLDLLHRNTPQGDSIPLTHLDISDCPLLSRDVLKTIGTACSSQLHSLSILSLQGNTQFTPHDLTYLVAGGAKDDYVSQRIDQTIKMEPGKLVFSYVQRLDISRTNVNDMVLEFLLNSLLYVRMISLASCPNITDTSLHTIATFSSDTLKFVDLRRNPQLSSEILDDLRVRRNWVIWGD</sequence>
<evidence type="ECO:0000259" key="2">
    <source>
        <dbReference type="Pfam" id="PF25372"/>
    </source>
</evidence>
<dbReference type="EMBL" id="JARBJD010000095">
    <property type="protein sequence ID" value="KAK2953108.1"/>
    <property type="molecule type" value="Genomic_DNA"/>
</dbReference>
<keyword evidence="4" id="KW-1185">Reference proteome</keyword>
<dbReference type="SUPFAM" id="SSF52047">
    <property type="entry name" value="RNI-like"/>
    <property type="match status" value="1"/>
</dbReference>
<name>A0ABQ9XKZ9_9EUKA</name>
<feature type="region of interest" description="Disordered" evidence="1">
    <location>
        <begin position="1"/>
        <end position="45"/>
    </location>
</feature>
<gene>
    <name evidence="3" type="ORF">BLNAU_11893</name>
</gene>
<dbReference type="InterPro" id="IPR057207">
    <property type="entry name" value="FBXL15_LRR"/>
</dbReference>
<dbReference type="Gene3D" id="3.80.10.10">
    <property type="entry name" value="Ribonuclease Inhibitor"/>
    <property type="match status" value="2"/>
</dbReference>
<organism evidence="3 4">
    <name type="scientific">Blattamonas nauphoetae</name>
    <dbReference type="NCBI Taxonomy" id="2049346"/>
    <lineage>
        <taxon>Eukaryota</taxon>
        <taxon>Metamonada</taxon>
        <taxon>Preaxostyla</taxon>
        <taxon>Oxymonadida</taxon>
        <taxon>Blattamonas</taxon>
    </lineage>
</organism>
<evidence type="ECO:0000313" key="4">
    <source>
        <dbReference type="Proteomes" id="UP001281761"/>
    </source>
</evidence>
<dbReference type="InterPro" id="IPR006553">
    <property type="entry name" value="Leu-rich_rpt_Cys-con_subtyp"/>
</dbReference>
<reference evidence="3 4" key="1">
    <citation type="journal article" date="2022" name="bioRxiv">
        <title>Genomics of Preaxostyla Flagellates Illuminates Evolutionary Transitions and the Path Towards Mitochondrial Loss.</title>
        <authorList>
            <person name="Novak L.V.F."/>
            <person name="Treitli S.C."/>
            <person name="Pyrih J."/>
            <person name="Halakuc P."/>
            <person name="Pipaliya S.V."/>
            <person name="Vacek V."/>
            <person name="Brzon O."/>
            <person name="Soukal P."/>
            <person name="Eme L."/>
            <person name="Dacks J.B."/>
            <person name="Karnkowska A."/>
            <person name="Elias M."/>
            <person name="Hampl V."/>
        </authorList>
    </citation>
    <scope>NUCLEOTIDE SEQUENCE [LARGE SCALE GENOMIC DNA]</scope>
    <source>
        <strain evidence="3">NAU3</strain>
        <tissue evidence="3">Gut</tissue>
    </source>
</reference>
<dbReference type="Pfam" id="PF25372">
    <property type="entry name" value="DUF7885"/>
    <property type="match status" value="1"/>
</dbReference>
<evidence type="ECO:0000313" key="3">
    <source>
        <dbReference type="EMBL" id="KAK2953108.1"/>
    </source>
</evidence>
<dbReference type="Proteomes" id="UP001281761">
    <property type="component" value="Unassembled WGS sequence"/>
</dbReference>
<dbReference type="SUPFAM" id="SSF81383">
    <property type="entry name" value="F-box domain"/>
    <property type="match status" value="1"/>
</dbReference>
<feature type="compositionally biased region" description="Basic residues" evidence="1">
    <location>
        <begin position="20"/>
        <end position="29"/>
    </location>
</feature>
<comment type="caution">
    <text evidence="3">The sequence shown here is derived from an EMBL/GenBank/DDBJ whole genome shotgun (WGS) entry which is preliminary data.</text>
</comment>
<accession>A0ABQ9XKZ9</accession>